<protein>
    <submittedName>
        <fullName evidence="2">N-acetyltransferase</fullName>
    </submittedName>
</protein>
<dbReference type="InterPro" id="IPR016181">
    <property type="entry name" value="Acyl_CoA_acyltransferase"/>
</dbReference>
<feature type="domain" description="N-acetyltransferase" evidence="1">
    <location>
        <begin position="1"/>
        <end position="152"/>
    </location>
</feature>
<dbReference type="InterPro" id="IPR000182">
    <property type="entry name" value="GNAT_dom"/>
</dbReference>
<dbReference type="Proteomes" id="UP000448762">
    <property type="component" value="Unassembled WGS sequence"/>
</dbReference>
<reference evidence="2 5" key="2">
    <citation type="submission" date="2018-07" db="EMBL/GenBank/DDBJ databases">
        <title>High quality draft genome sequencing of Enterococcus faecium exhibiting probiotic potential isolated from mucus of freshwater fish.</title>
        <authorList>
            <person name="El-Jeni R."/>
            <person name="Ghedira K."/>
            <person name="Abdelhak S."/>
            <person name="El-Bour M."/>
            <person name="Bouhaouala-Zahar B."/>
        </authorList>
    </citation>
    <scope>NUCLEOTIDE SEQUENCE [LARGE SCALE GENOMIC DNA]</scope>
    <source>
        <strain evidence="2 5">R.A73</strain>
    </source>
</reference>
<organism evidence="3 4">
    <name type="scientific">Enterococcus faecium</name>
    <name type="common">Streptococcus faecium</name>
    <dbReference type="NCBI Taxonomy" id="1352"/>
    <lineage>
        <taxon>Bacteria</taxon>
        <taxon>Bacillati</taxon>
        <taxon>Bacillota</taxon>
        <taxon>Bacilli</taxon>
        <taxon>Lactobacillales</taxon>
        <taxon>Enterococcaceae</taxon>
        <taxon>Enterococcus</taxon>
    </lineage>
</organism>
<dbReference type="GO" id="GO:0016747">
    <property type="term" value="F:acyltransferase activity, transferring groups other than amino-acyl groups"/>
    <property type="evidence" value="ECO:0007669"/>
    <property type="project" value="InterPro"/>
</dbReference>
<dbReference type="CDD" id="cd04301">
    <property type="entry name" value="NAT_SF"/>
    <property type="match status" value="1"/>
</dbReference>
<evidence type="ECO:0000259" key="1">
    <source>
        <dbReference type="PROSITE" id="PS51186"/>
    </source>
</evidence>
<name>A0A242BDD9_ENTFC</name>
<dbReference type="SUPFAM" id="SSF55729">
    <property type="entry name" value="Acyl-CoA N-acyltransferases (Nat)"/>
    <property type="match status" value="1"/>
</dbReference>
<dbReference type="Pfam" id="PF13508">
    <property type="entry name" value="Acetyltransf_7"/>
    <property type="match status" value="1"/>
</dbReference>
<evidence type="ECO:0000313" key="3">
    <source>
        <dbReference type="EMBL" id="OTN93042.1"/>
    </source>
</evidence>
<dbReference type="RefSeq" id="WP_086311223.1">
    <property type="nucleotide sequence ID" value="NZ_JABTDD010000002.1"/>
</dbReference>
<dbReference type="AlphaFoldDB" id="A0A242BDD9"/>
<dbReference type="Gene3D" id="3.40.630.30">
    <property type="match status" value="1"/>
</dbReference>
<evidence type="ECO:0000313" key="4">
    <source>
        <dbReference type="Proteomes" id="UP000194885"/>
    </source>
</evidence>
<keyword evidence="2" id="KW-0808">Transferase</keyword>
<reference evidence="3 4" key="1">
    <citation type="submission" date="2017-05" db="EMBL/GenBank/DDBJ databases">
        <title>The Genome Sequence of Enterococcus faecium 7H8_DIV0219.</title>
        <authorList>
            <consortium name="The Broad Institute Genomics Platform"/>
            <consortium name="The Broad Institute Genomic Center for Infectious Diseases"/>
            <person name="Earl A."/>
            <person name="Manson A."/>
            <person name="Schwartman J."/>
            <person name="Gilmore M."/>
            <person name="Abouelleil A."/>
            <person name="Cao P."/>
            <person name="Chapman S."/>
            <person name="Cusick C."/>
            <person name="Shea T."/>
            <person name="Young S."/>
            <person name="Neafsey D."/>
            <person name="Nusbaum C."/>
            <person name="Birren B."/>
        </authorList>
    </citation>
    <scope>NUCLEOTIDE SEQUENCE [LARGE SCALE GENOMIC DNA]</scope>
    <source>
        <strain evidence="3 4">7H8_DIV0219</strain>
    </source>
</reference>
<comment type="caution">
    <text evidence="3">The sequence shown here is derived from an EMBL/GenBank/DDBJ whole genome shotgun (WGS) entry which is preliminary data.</text>
</comment>
<dbReference type="Proteomes" id="UP000194885">
    <property type="component" value="Unassembled WGS sequence"/>
</dbReference>
<evidence type="ECO:0000313" key="5">
    <source>
        <dbReference type="Proteomes" id="UP000448762"/>
    </source>
</evidence>
<sequence>MERRTVIKLRDRPTLIKETAEWFASKWHLPVAVYEESIQASTRKNTSVPQWYVVLDELGEIIAGAGVVENDFHDRVDLTPNVCALFVEKDYRNQRIAKMILETIKQDFAEMGVKMLYLVTDHTDFYEKYNWQFIGMAQDNEGIPVRVYQMTL</sequence>
<dbReference type="EMBL" id="QOVC01000009">
    <property type="protein sequence ID" value="KAA0689262.1"/>
    <property type="molecule type" value="Genomic_DNA"/>
</dbReference>
<dbReference type="PROSITE" id="PS51186">
    <property type="entry name" value="GNAT"/>
    <property type="match status" value="1"/>
</dbReference>
<accession>A0A242BDD9</accession>
<gene>
    <name evidence="3" type="ORF">A5810_002501</name>
    <name evidence="2" type="ORF">DTX73_11335</name>
</gene>
<proteinExistence type="predicted"/>
<dbReference type="EMBL" id="NGKW01000005">
    <property type="protein sequence ID" value="OTN93042.1"/>
    <property type="molecule type" value="Genomic_DNA"/>
</dbReference>
<evidence type="ECO:0000313" key="2">
    <source>
        <dbReference type="EMBL" id="KAA0689262.1"/>
    </source>
</evidence>